<dbReference type="InterPro" id="IPR032710">
    <property type="entry name" value="NTF2-like_dom_sf"/>
</dbReference>
<evidence type="ECO:0000256" key="2">
    <source>
        <dbReference type="SAM" id="MobiDB-lite"/>
    </source>
</evidence>
<dbReference type="Proteomes" id="UP001277761">
    <property type="component" value="Unassembled WGS sequence"/>
</dbReference>
<dbReference type="PANTHER" id="PTHR43459:SF1">
    <property type="entry name" value="EG:BACN32G11.4 PROTEIN"/>
    <property type="match status" value="1"/>
</dbReference>
<keyword evidence="5" id="KW-1185">Reference proteome</keyword>
<dbReference type="PANTHER" id="PTHR43459">
    <property type="entry name" value="ENOYL-COA HYDRATASE"/>
    <property type="match status" value="1"/>
</dbReference>
<dbReference type="SUPFAM" id="SSF52096">
    <property type="entry name" value="ClpP/crotonase"/>
    <property type="match status" value="1"/>
</dbReference>
<comment type="caution">
    <text evidence="4">The sequence shown here is derived from an EMBL/GenBank/DDBJ whole genome shotgun (WGS) entry which is preliminary data.</text>
</comment>
<dbReference type="InterPro" id="IPR014748">
    <property type="entry name" value="Enoyl-CoA_hydra_C"/>
</dbReference>
<proteinExistence type="inferred from homology"/>
<dbReference type="Pfam" id="PF00378">
    <property type="entry name" value="ECH_1"/>
    <property type="match status" value="1"/>
</dbReference>
<protein>
    <submittedName>
        <fullName evidence="4">Enoyl-CoA hydratase-related protein</fullName>
    </submittedName>
</protein>
<name>A0ABU4VPH7_9ACTN</name>
<evidence type="ECO:0000313" key="5">
    <source>
        <dbReference type="Proteomes" id="UP001277761"/>
    </source>
</evidence>
<comment type="similarity">
    <text evidence="1">Belongs to the enoyl-CoA hydratase/isomerase family.</text>
</comment>
<dbReference type="CDD" id="cd06558">
    <property type="entry name" value="crotonase-like"/>
    <property type="match status" value="1"/>
</dbReference>
<dbReference type="InterPro" id="IPR037401">
    <property type="entry name" value="SnoaL-like"/>
</dbReference>
<evidence type="ECO:0000256" key="1">
    <source>
        <dbReference type="ARBA" id="ARBA00005254"/>
    </source>
</evidence>
<dbReference type="Gene3D" id="1.10.12.10">
    <property type="entry name" value="Lyase 2-enoyl-coa Hydratase, Chain A, domain 2"/>
    <property type="match status" value="1"/>
</dbReference>
<accession>A0ABU4VPH7</accession>
<gene>
    <name evidence="4" type="ORF">SK069_17230</name>
</gene>
<dbReference type="InterPro" id="IPR029045">
    <property type="entry name" value="ClpP/crotonase-like_dom_sf"/>
</dbReference>
<feature type="compositionally biased region" description="Low complexity" evidence="2">
    <location>
        <begin position="279"/>
        <end position="291"/>
    </location>
</feature>
<evidence type="ECO:0000313" key="4">
    <source>
        <dbReference type="EMBL" id="MDX8153345.1"/>
    </source>
</evidence>
<dbReference type="RefSeq" id="WP_319955496.1">
    <property type="nucleotide sequence ID" value="NZ_JAXAVX010000013.1"/>
</dbReference>
<dbReference type="Pfam" id="PF12680">
    <property type="entry name" value="SnoaL_2"/>
    <property type="match status" value="1"/>
</dbReference>
<sequence length="425" mass="44788">MVATDRAPKRVSFALEDDGLGRLRLIAPARRNAIDLRWVHELAAAVVRARAADDLRALLITAEGPAFTVGGDLRFIVEDPAGVAERLDAMIAPFHAALGDLGELDVPIVTAVQGAAAGGGLGLAWLADVVLVAEDLKLTTAFDRLGLSGDGNSSWWLPRLVGLRRAQELLVGGRLLGAEEAVAWGIATRSVPVAELEAAALAEARRLAAGPTRALGRMRRLLREADGRDVRARLVEEAAAMRELARTPDAQEGLRAFGERRAPRFTGAGVPGPGRDGAADPAPSGGAAAAAGGAGDGEDVIVGLVRRLYAALAAGDEAALRELLAPGFEGRLSAGMPDALGGVRRGPDAMIREGWWAIGRRFAVLAEPERWIVGDDGHSLTVLGTYRGRAREDDRAVEAAFAHVFRREGDRLVALEQVTDTARWG</sequence>
<feature type="domain" description="SnoaL-like" evidence="3">
    <location>
        <begin position="305"/>
        <end position="413"/>
    </location>
</feature>
<feature type="region of interest" description="Disordered" evidence="2">
    <location>
        <begin position="255"/>
        <end position="294"/>
    </location>
</feature>
<organism evidence="4 5">
    <name type="scientific">Patulibacter brassicae</name>
    <dbReference type="NCBI Taxonomy" id="1705717"/>
    <lineage>
        <taxon>Bacteria</taxon>
        <taxon>Bacillati</taxon>
        <taxon>Actinomycetota</taxon>
        <taxon>Thermoleophilia</taxon>
        <taxon>Solirubrobacterales</taxon>
        <taxon>Patulibacteraceae</taxon>
        <taxon>Patulibacter</taxon>
    </lineage>
</organism>
<reference evidence="4 5" key="1">
    <citation type="submission" date="2023-11" db="EMBL/GenBank/DDBJ databases">
        <authorList>
            <person name="Xu M."/>
            <person name="Jiang T."/>
        </authorList>
    </citation>
    <scope>NUCLEOTIDE SEQUENCE [LARGE SCALE GENOMIC DNA]</scope>
    <source>
        <strain evidence="4 5">SD</strain>
    </source>
</reference>
<dbReference type="InterPro" id="IPR001753">
    <property type="entry name" value="Enoyl-CoA_hydra/iso"/>
</dbReference>
<dbReference type="Gene3D" id="3.90.226.10">
    <property type="entry name" value="2-enoyl-CoA Hydratase, Chain A, domain 1"/>
    <property type="match status" value="1"/>
</dbReference>
<dbReference type="SUPFAM" id="SSF54427">
    <property type="entry name" value="NTF2-like"/>
    <property type="match status" value="1"/>
</dbReference>
<dbReference type="Gene3D" id="3.10.450.50">
    <property type="match status" value="1"/>
</dbReference>
<evidence type="ECO:0000259" key="3">
    <source>
        <dbReference type="Pfam" id="PF12680"/>
    </source>
</evidence>
<dbReference type="EMBL" id="JAXAVX010000013">
    <property type="protein sequence ID" value="MDX8153345.1"/>
    <property type="molecule type" value="Genomic_DNA"/>
</dbReference>